<dbReference type="GO" id="GO:0004148">
    <property type="term" value="F:dihydrolipoyl dehydrogenase (NADH) activity"/>
    <property type="evidence" value="ECO:0007669"/>
    <property type="project" value="UniProtKB-EC"/>
</dbReference>
<dbReference type="InterPro" id="IPR000089">
    <property type="entry name" value="Biotin_lipoyl"/>
</dbReference>
<dbReference type="PIRSF" id="PIRSF000350">
    <property type="entry name" value="Mercury_reductase_MerA"/>
    <property type="match status" value="1"/>
</dbReference>
<keyword evidence="6 13" id="KW-0274">FAD</keyword>
<comment type="cofactor">
    <cofactor evidence="13 15">
        <name>FAD</name>
        <dbReference type="ChEBI" id="CHEBI:57692"/>
    </cofactor>
    <text evidence="13 15">Binds 1 FAD per subunit.</text>
</comment>
<feature type="binding site" evidence="13">
    <location>
        <begin position="293"/>
        <end position="300"/>
    </location>
    <ligand>
        <name>NAD(+)</name>
        <dbReference type="ChEBI" id="CHEBI:57540"/>
    </ligand>
</feature>
<reference evidence="17 18" key="1">
    <citation type="submission" date="2020-06" db="EMBL/GenBank/DDBJ databases">
        <title>Description of novel acetic acid bacteria.</title>
        <authorList>
            <person name="Sombolestani A."/>
        </authorList>
    </citation>
    <scope>NUCLEOTIDE SEQUENCE [LARGE SCALE GENOMIC DNA]</scope>
    <source>
        <strain evidence="17 18">LMG 25</strain>
    </source>
</reference>
<feature type="active site" description="Proton acceptor" evidence="12">
    <location>
        <position position="558"/>
    </location>
</feature>
<keyword evidence="5" id="KW-0450">Lipoyl</keyword>
<evidence type="ECO:0000256" key="8">
    <source>
        <dbReference type="ARBA" id="ARBA00023027"/>
    </source>
</evidence>
<evidence type="ECO:0000256" key="1">
    <source>
        <dbReference type="ARBA" id="ARBA00001938"/>
    </source>
</evidence>
<gene>
    <name evidence="17" type="ORF">HUK81_06765</name>
</gene>
<organism evidence="17 18">
    <name type="scientific">Komagataeibacter swingsii</name>
    <dbReference type="NCBI Taxonomy" id="215220"/>
    <lineage>
        <taxon>Bacteria</taxon>
        <taxon>Pseudomonadati</taxon>
        <taxon>Pseudomonadota</taxon>
        <taxon>Alphaproteobacteria</taxon>
        <taxon>Acetobacterales</taxon>
        <taxon>Acetobacteraceae</taxon>
        <taxon>Komagataeibacter</taxon>
    </lineage>
</organism>
<keyword evidence="4 15" id="KW-0285">Flavoprotein</keyword>
<feature type="binding site" evidence="13">
    <location>
        <position position="232"/>
    </location>
    <ligand>
        <name>FAD</name>
        <dbReference type="ChEBI" id="CHEBI:57692"/>
    </ligand>
</feature>
<feature type="binding site" evidence="13">
    <location>
        <position position="385"/>
    </location>
    <ligand>
        <name>NAD(+)</name>
        <dbReference type="ChEBI" id="CHEBI:57540"/>
    </ligand>
</feature>
<feature type="domain" description="Lipoyl-binding" evidence="16">
    <location>
        <begin position="2"/>
        <end position="77"/>
    </location>
</feature>
<comment type="caution">
    <text evidence="17">The sequence shown here is derived from an EMBL/GenBank/DDBJ whole genome shotgun (WGS) entry which is preliminary data.</text>
</comment>
<feature type="binding site" evidence="13">
    <location>
        <position position="168"/>
    </location>
    <ligand>
        <name>FAD</name>
        <dbReference type="ChEBI" id="CHEBI:57692"/>
    </ligand>
</feature>
<evidence type="ECO:0000256" key="2">
    <source>
        <dbReference type="ARBA" id="ARBA00007532"/>
    </source>
</evidence>
<dbReference type="PRINTS" id="PR00368">
    <property type="entry name" value="FADPNR"/>
</dbReference>
<keyword evidence="7 15" id="KW-0560">Oxidoreductase</keyword>
<accession>A0A850P1C9</accession>
<dbReference type="PRINTS" id="PR00411">
    <property type="entry name" value="PNDRDTASEI"/>
</dbReference>
<keyword evidence="13" id="KW-0547">Nucleotide-binding</keyword>
<evidence type="ECO:0000259" key="16">
    <source>
        <dbReference type="PROSITE" id="PS50968"/>
    </source>
</evidence>
<comment type="miscellaneous">
    <text evidence="15">The active site is a redox-active disulfide bond.</text>
</comment>
<dbReference type="CDD" id="cd06849">
    <property type="entry name" value="lipoyl_domain"/>
    <property type="match status" value="1"/>
</dbReference>
<dbReference type="Gene3D" id="3.50.50.60">
    <property type="entry name" value="FAD/NAD(P)-binding domain"/>
    <property type="match status" value="2"/>
</dbReference>
<comment type="similarity">
    <text evidence="2 15">Belongs to the class-I pyridine nucleotide-disulfide oxidoreductase family.</text>
</comment>
<name>A0A850P1C9_9PROT</name>
<dbReference type="InterPro" id="IPR001100">
    <property type="entry name" value="Pyr_nuc-diS_OxRdtase"/>
</dbReference>
<dbReference type="InterPro" id="IPR012999">
    <property type="entry name" value="Pyr_OxRdtase_I_AS"/>
</dbReference>
<dbReference type="GO" id="GO:0050660">
    <property type="term" value="F:flavin adenine dinucleotide binding"/>
    <property type="evidence" value="ECO:0007669"/>
    <property type="project" value="InterPro"/>
</dbReference>
<comment type="catalytic activity">
    <reaction evidence="11 15">
        <text>N(6)-[(R)-dihydrolipoyl]-L-lysyl-[protein] + NAD(+) = N(6)-[(R)-lipoyl]-L-lysyl-[protein] + NADH + H(+)</text>
        <dbReference type="Rhea" id="RHEA:15045"/>
        <dbReference type="Rhea" id="RHEA-COMP:10474"/>
        <dbReference type="Rhea" id="RHEA-COMP:10475"/>
        <dbReference type="ChEBI" id="CHEBI:15378"/>
        <dbReference type="ChEBI" id="CHEBI:57540"/>
        <dbReference type="ChEBI" id="CHEBI:57945"/>
        <dbReference type="ChEBI" id="CHEBI:83099"/>
        <dbReference type="ChEBI" id="CHEBI:83100"/>
        <dbReference type="EC" id="1.8.1.4"/>
    </reaction>
</comment>
<dbReference type="EC" id="1.8.1.4" evidence="3 15"/>
<evidence type="ECO:0000256" key="3">
    <source>
        <dbReference type="ARBA" id="ARBA00012608"/>
    </source>
</evidence>
<dbReference type="Gene3D" id="3.30.390.30">
    <property type="match status" value="1"/>
</dbReference>
<dbReference type="Gene3D" id="2.40.50.100">
    <property type="match status" value="1"/>
</dbReference>
<evidence type="ECO:0000256" key="14">
    <source>
        <dbReference type="PIRSR" id="PIRSR000350-4"/>
    </source>
</evidence>
<dbReference type="InterPro" id="IPR016156">
    <property type="entry name" value="FAD/NAD-linked_Rdtase_dimer_sf"/>
</dbReference>
<dbReference type="NCBIfam" id="TIGR01350">
    <property type="entry name" value="lipoamide_DH"/>
    <property type="match status" value="1"/>
</dbReference>
<dbReference type="Pfam" id="PF07992">
    <property type="entry name" value="Pyr_redox_2"/>
    <property type="match status" value="1"/>
</dbReference>
<evidence type="ECO:0000256" key="6">
    <source>
        <dbReference type="ARBA" id="ARBA00022827"/>
    </source>
</evidence>
<dbReference type="PANTHER" id="PTHR22912:SF151">
    <property type="entry name" value="DIHYDROLIPOYL DEHYDROGENASE, MITOCHONDRIAL"/>
    <property type="match status" value="1"/>
</dbReference>
<keyword evidence="8 13" id="KW-0520">NAD</keyword>
<dbReference type="PROSITE" id="PS00076">
    <property type="entry name" value="PYRIDINE_REDOX_1"/>
    <property type="match status" value="1"/>
</dbReference>
<evidence type="ECO:0000256" key="5">
    <source>
        <dbReference type="ARBA" id="ARBA00022823"/>
    </source>
</evidence>
<dbReference type="GO" id="GO:1990234">
    <property type="term" value="C:transferase complex"/>
    <property type="evidence" value="ECO:0007669"/>
    <property type="project" value="UniProtKB-ARBA"/>
</dbReference>
<evidence type="ECO:0000256" key="13">
    <source>
        <dbReference type="PIRSR" id="PIRSR000350-3"/>
    </source>
</evidence>
<dbReference type="Pfam" id="PF00364">
    <property type="entry name" value="Biotin_lipoyl"/>
    <property type="match status" value="1"/>
</dbReference>
<evidence type="ECO:0000256" key="12">
    <source>
        <dbReference type="PIRSR" id="PIRSR000350-2"/>
    </source>
</evidence>
<dbReference type="Proteomes" id="UP000522590">
    <property type="component" value="Unassembled WGS sequence"/>
</dbReference>
<dbReference type="PANTHER" id="PTHR22912">
    <property type="entry name" value="DISULFIDE OXIDOREDUCTASE"/>
    <property type="match status" value="1"/>
</dbReference>
<dbReference type="RefSeq" id="WP_025439734.1">
    <property type="nucleotide sequence ID" value="NZ_JABXXS010000012.1"/>
</dbReference>
<keyword evidence="9" id="KW-1015">Disulfide bond</keyword>
<dbReference type="InterPro" id="IPR004099">
    <property type="entry name" value="Pyr_nucl-diS_OxRdtase_dimer"/>
</dbReference>
<feature type="binding site" evidence="13">
    <location>
        <position position="316"/>
    </location>
    <ligand>
        <name>NAD(+)</name>
        <dbReference type="ChEBI" id="CHEBI:57540"/>
    </ligand>
</feature>
<dbReference type="Pfam" id="PF02852">
    <property type="entry name" value="Pyr_redox_dim"/>
    <property type="match status" value="1"/>
</dbReference>
<dbReference type="FunFam" id="3.50.50.60:FF:000025">
    <property type="entry name" value="Dihydrolipoyl dehydrogenase"/>
    <property type="match status" value="1"/>
</dbReference>
<dbReference type="FunFam" id="3.30.390.30:FF:000001">
    <property type="entry name" value="Dihydrolipoyl dehydrogenase"/>
    <property type="match status" value="1"/>
</dbReference>
<sequence>MTIDIKVPTLGESVTTATVSKWLKQPGDAVNADEPIAELETDKVSVEVPAPQAGVLGAHAVKEGDEVEVGTVLTTLTPGAGGKPAAAPAAAKPAQPAPAAAAPAAAPAPKASAAAPAETDYDVIVIGAGPGGYVCAIRAAQLGFKVACVEKRATLGGTCLNVGCIPSKALLQQSENFHAAKDEYADMGIIIDSVKLDLAKMMARKQSVVEANVKGVEFLFKKNKITWLKGTGKVEGTGRITVDGKPVTAKHIVIASGSDSAGLPGVDVDEKQIVTSTGALELSAVPKKLVVIGGGVIGLELGSVWHRLGADVTVIEYLDRLVPGTDNEVAKAFQRILTKQGLKMKLGHKVTKAEKSAKGVTLTVEPAQGGAAETLEADVVLLAIGRTAASKGFGLEEAGIELDKRGRIVTDAHYATSVPGIYAIGDVIAGPMLAHKAEEEGVAVAELLAGQAGHVNYGAIPAVVYTWPEVATVGKTEENLKEEGVSYKVGKFPFTANGRARAIGMTDGFVKVLADSTTDQVLGVHIIGPMAGELIAECTMAIEFGASSEDIARTCHAHPTLSEAVKEAALDVDKRAIHI</sequence>
<evidence type="ECO:0000256" key="4">
    <source>
        <dbReference type="ARBA" id="ARBA00022630"/>
    </source>
</evidence>
<evidence type="ECO:0000313" key="18">
    <source>
        <dbReference type="Proteomes" id="UP000522590"/>
    </source>
</evidence>
<feature type="disulfide bond" description="Redox-active" evidence="14">
    <location>
        <begin position="159"/>
        <end position="164"/>
    </location>
</feature>
<evidence type="ECO:0000313" key="17">
    <source>
        <dbReference type="EMBL" id="NVN36639.1"/>
    </source>
</evidence>
<dbReference type="InterPro" id="IPR050151">
    <property type="entry name" value="Class-I_Pyr_Nuc-Dis_Oxidored"/>
</dbReference>
<evidence type="ECO:0000256" key="10">
    <source>
        <dbReference type="ARBA" id="ARBA00023284"/>
    </source>
</evidence>
<keyword evidence="10 15" id="KW-0676">Redox-active center</keyword>
<feature type="binding site" evidence="13">
    <location>
        <position position="426"/>
    </location>
    <ligand>
        <name>FAD</name>
        <dbReference type="ChEBI" id="CHEBI:57692"/>
    </ligand>
</feature>
<dbReference type="AlphaFoldDB" id="A0A850P1C9"/>
<dbReference type="GO" id="GO:0005737">
    <property type="term" value="C:cytoplasm"/>
    <property type="evidence" value="ECO:0007669"/>
    <property type="project" value="UniProtKB-ARBA"/>
</dbReference>
<dbReference type="GO" id="GO:0045333">
    <property type="term" value="P:cellular respiration"/>
    <property type="evidence" value="ECO:0007669"/>
    <property type="project" value="UniProtKB-ARBA"/>
</dbReference>
<dbReference type="PROSITE" id="PS00189">
    <property type="entry name" value="LIPOYL"/>
    <property type="match status" value="1"/>
</dbReference>
<evidence type="ECO:0000256" key="11">
    <source>
        <dbReference type="ARBA" id="ARBA00049187"/>
    </source>
</evidence>
<feature type="binding site" evidence="13">
    <location>
        <begin position="432"/>
        <end position="435"/>
    </location>
    <ligand>
        <name>FAD</name>
        <dbReference type="ChEBI" id="CHEBI:57692"/>
    </ligand>
</feature>
<dbReference type="InterPro" id="IPR003016">
    <property type="entry name" value="2-oxoA_DH_lipoyl-BS"/>
</dbReference>
<comment type="cofactor">
    <cofactor evidence="1">
        <name>(R)-lipoate</name>
        <dbReference type="ChEBI" id="CHEBI:83088"/>
    </cofactor>
</comment>
<dbReference type="PROSITE" id="PS50968">
    <property type="entry name" value="BIOTINYL_LIPOYL"/>
    <property type="match status" value="1"/>
</dbReference>
<dbReference type="InterPro" id="IPR023753">
    <property type="entry name" value="FAD/NAD-binding_dom"/>
</dbReference>
<dbReference type="SUPFAM" id="SSF51230">
    <property type="entry name" value="Single hybrid motif"/>
    <property type="match status" value="1"/>
</dbReference>
<proteinExistence type="inferred from homology"/>
<dbReference type="SUPFAM" id="SSF55424">
    <property type="entry name" value="FAD/NAD-linked reductases, dimerisation (C-terminal) domain"/>
    <property type="match status" value="1"/>
</dbReference>
<evidence type="ECO:0000256" key="7">
    <source>
        <dbReference type="ARBA" id="ARBA00023002"/>
    </source>
</evidence>
<evidence type="ECO:0000256" key="9">
    <source>
        <dbReference type="ARBA" id="ARBA00023157"/>
    </source>
</evidence>
<protein>
    <recommendedName>
        <fullName evidence="3 15">Dihydrolipoyl dehydrogenase</fullName>
        <ecNumber evidence="3 15">1.8.1.4</ecNumber>
    </recommendedName>
</protein>
<evidence type="ECO:0000256" key="15">
    <source>
        <dbReference type="RuleBase" id="RU003692"/>
    </source>
</evidence>
<dbReference type="InterPro" id="IPR011053">
    <property type="entry name" value="Single_hybrid_motif"/>
</dbReference>
<dbReference type="GO" id="GO:0006103">
    <property type="term" value="P:2-oxoglutarate metabolic process"/>
    <property type="evidence" value="ECO:0007669"/>
    <property type="project" value="TreeGrafter"/>
</dbReference>
<dbReference type="SUPFAM" id="SSF51905">
    <property type="entry name" value="FAD/NAD(P)-binding domain"/>
    <property type="match status" value="1"/>
</dbReference>
<dbReference type="InterPro" id="IPR006258">
    <property type="entry name" value="Lipoamide_DH"/>
</dbReference>
<dbReference type="InterPro" id="IPR036188">
    <property type="entry name" value="FAD/NAD-bd_sf"/>
</dbReference>
<dbReference type="EMBL" id="JABXXS010000012">
    <property type="protein sequence ID" value="NVN36639.1"/>
    <property type="molecule type" value="Genomic_DNA"/>
</dbReference>